<keyword evidence="1" id="KW-0812">Transmembrane</keyword>
<reference evidence="2 3" key="1">
    <citation type="journal article" date="2024" name="J Genomics">
        <title>Draft genome sequencing and assembly of Favolaschia claudopus CIRM-BRFM 2984 isolated from oak limbs.</title>
        <authorList>
            <person name="Navarro D."/>
            <person name="Drula E."/>
            <person name="Chaduli D."/>
            <person name="Cazenave R."/>
            <person name="Ahrendt S."/>
            <person name="Wang J."/>
            <person name="Lipzen A."/>
            <person name="Daum C."/>
            <person name="Barry K."/>
            <person name="Grigoriev I.V."/>
            <person name="Favel A."/>
            <person name="Rosso M.N."/>
            <person name="Martin F."/>
        </authorList>
    </citation>
    <scope>NUCLEOTIDE SEQUENCE [LARGE SCALE GENOMIC DNA]</scope>
    <source>
        <strain evidence="2 3">CIRM-BRFM 2984</strain>
    </source>
</reference>
<organism evidence="2 3">
    <name type="scientific">Favolaschia claudopus</name>
    <dbReference type="NCBI Taxonomy" id="2862362"/>
    <lineage>
        <taxon>Eukaryota</taxon>
        <taxon>Fungi</taxon>
        <taxon>Dikarya</taxon>
        <taxon>Basidiomycota</taxon>
        <taxon>Agaricomycotina</taxon>
        <taxon>Agaricomycetes</taxon>
        <taxon>Agaricomycetidae</taxon>
        <taxon>Agaricales</taxon>
        <taxon>Marasmiineae</taxon>
        <taxon>Mycenaceae</taxon>
        <taxon>Favolaschia</taxon>
    </lineage>
</organism>
<keyword evidence="3" id="KW-1185">Reference proteome</keyword>
<dbReference type="EMBL" id="JAWWNJ010000034">
    <property type="protein sequence ID" value="KAK7025132.1"/>
    <property type="molecule type" value="Genomic_DNA"/>
</dbReference>
<sequence length="174" mass="19096">IHSSLLTSTASLFSTLFKIPLRNCLRKVVRAQKLKAAPRCSLVLALHELLGHGVAQQVHTPSESTTVIADPEIFHAATQFGPPTISALRLSVCVSAATVATSVCLFFVASQETTLKQDLTPLCYFYHFPLAFFGLWGIQTPRLMAVAAMFLGDRIQLTRTRKSLGGRRLNDRQS</sequence>
<evidence type="ECO:0000313" key="3">
    <source>
        <dbReference type="Proteomes" id="UP001362999"/>
    </source>
</evidence>
<proteinExistence type="predicted"/>
<comment type="caution">
    <text evidence="2">The sequence shown here is derived from an EMBL/GenBank/DDBJ whole genome shotgun (WGS) entry which is preliminary data.</text>
</comment>
<name>A0AAW0BIR9_9AGAR</name>
<feature type="transmembrane region" description="Helical" evidence="1">
    <location>
        <begin position="87"/>
        <end position="110"/>
    </location>
</feature>
<feature type="transmembrane region" description="Helical" evidence="1">
    <location>
        <begin position="130"/>
        <end position="152"/>
    </location>
</feature>
<dbReference type="AlphaFoldDB" id="A0AAW0BIR9"/>
<dbReference type="Proteomes" id="UP001362999">
    <property type="component" value="Unassembled WGS sequence"/>
</dbReference>
<accession>A0AAW0BIR9</accession>
<evidence type="ECO:0000313" key="2">
    <source>
        <dbReference type="EMBL" id="KAK7025132.1"/>
    </source>
</evidence>
<keyword evidence="1" id="KW-1133">Transmembrane helix</keyword>
<evidence type="ECO:0000256" key="1">
    <source>
        <dbReference type="SAM" id="Phobius"/>
    </source>
</evidence>
<gene>
    <name evidence="2" type="ORF">R3P38DRAFT_2952878</name>
</gene>
<keyword evidence="1" id="KW-0472">Membrane</keyword>
<protein>
    <submittedName>
        <fullName evidence="2">Uncharacterized protein</fullName>
    </submittedName>
</protein>
<feature type="non-terminal residue" evidence="2">
    <location>
        <position position="1"/>
    </location>
</feature>